<evidence type="ECO:0000256" key="1">
    <source>
        <dbReference type="SAM" id="Phobius"/>
    </source>
</evidence>
<evidence type="ECO:0000313" key="4">
    <source>
        <dbReference type="Proteomes" id="UP001596137"/>
    </source>
</evidence>
<feature type="transmembrane region" description="Helical" evidence="1">
    <location>
        <begin position="661"/>
        <end position="681"/>
    </location>
</feature>
<sequence length="829" mass="89556">MALIAIWIFAGPNEANQIGGIIATIVAIFSALLWALNNSLSFRAGNPGPAQLDLAARELREALTVQWGEEAKLRGLRQVAPATVRWTTFPSLTRIESVPEGPWNSDYEREIHGLHTSAPGHRLVVVGPPASGKSVFALLLTLALLGRQSSTQPVPVMLSLSSWNPQTEEFESWVERRLSDTYPFLNNSTVYGLNPARQLWKTQRITLILDGLDEIAEAGRAMAVHKLRQAFPPDTAFVITCRSREYDELRDSGLRFAKSTEVVLRPLATDDVIAYLYEATDPPGHHTSANQPSSRTWVRKLLTGKKNREPRRDRLTKALKSDEWGPVFQALSGPGNTPLKQIMSVPLYASLVRIKYGAGDAPPATLLEDVRDRDTGHIKVFLIEDLIARFGGPGQLADGAGHGPDTGRRLLEFLAIHLTRLRRPAFEWWRVHEFLSPRTWAVLAGLCTGLIYPLTIELPEGLKRGTAVGVTFGIMIGLTRGTLSGRRLGLVSGSVAVVSVFAGGAGIVGPYEAGFVAAELGAALGVVISFMAAMQHSARRLWQAALLAGAGAAVATGIHDALEGGATAGLVRASTTTIGIAIGVAVPALICRWQHVGRPPPQPALLNVSRARRERRLLPYLVVGAASGLVVGMGPALIGALRYWFSQGIERAINYGSVVGLSYGLTLGLAVGLTGGYVRWISQPPADSIAATPQSTLRASRAVAITYLLVPPLGAAGMMLALRHLMVEVFRLGDSMSDLSANLSPFNGAAVGLCIGAALACCFSQWPSLQLVRISLWLSRNSPLRLMRCLERARRHEILRQDGAVYQFRHEEIQQTLVKPQDSDAPPAR</sequence>
<reference evidence="4" key="1">
    <citation type="journal article" date="2019" name="Int. J. Syst. Evol. Microbiol.">
        <title>The Global Catalogue of Microorganisms (GCM) 10K type strain sequencing project: providing services to taxonomists for standard genome sequencing and annotation.</title>
        <authorList>
            <consortium name="The Broad Institute Genomics Platform"/>
            <consortium name="The Broad Institute Genome Sequencing Center for Infectious Disease"/>
            <person name="Wu L."/>
            <person name="Ma J."/>
        </authorList>
    </citation>
    <scope>NUCLEOTIDE SEQUENCE [LARGE SCALE GENOMIC DNA]</scope>
    <source>
        <strain evidence="4">JCM 30346</strain>
    </source>
</reference>
<keyword evidence="4" id="KW-1185">Reference proteome</keyword>
<dbReference type="Pfam" id="PF05729">
    <property type="entry name" value="NACHT"/>
    <property type="match status" value="1"/>
</dbReference>
<organism evidence="3 4">
    <name type="scientific">Sphaerisporangium aureirubrum</name>
    <dbReference type="NCBI Taxonomy" id="1544736"/>
    <lineage>
        <taxon>Bacteria</taxon>
        <taxon>Bacillati</taxon>
        <taxon>Actinomycetota</taxon>
        <taxon>Actinomycetes</taxon>
        <taxon>Streptosporangiales</taxon>
        <taxon>Streptosporangiaceae</taxon>
        <taxon>Sphaerisporangium</taxon>
    </lineage>
</organism>
<dbReference type="InterPro" id="IPR007111">
    <property type="entry name" value="NACHT_NTPase"/>
</dbReference>
<dbReference type="SUPFAM" id="SSF52540">
    <property type="entry name" value="P-loop containing nucleoside triphosphate hydrolases"/>
    <property type="match status" value="1"/>
</dbReference>
<feature type="transmembrane region" description="Helical" evidence="1">
    <location>
        <begin position="488"/>
        <end position="508"/>
    </location>
</feature>
<name>A0ABW1NUI8_9ACTN</name>
<evidence type="ECO:0000313" key="3">
    <source>
        <dbReference type="EMBL" id="MFC6086152.1"/>
    </source>
</evidence>
<dbReference type="RefSeq" id="WP_380761047.1">
    <property type="nucleotide sequence ID" value="NZ_JBHSRF010000078.1"/>
</dbReference>
<dbReference type="Proteomes" id="UP001596137">
    <property type="component" value="Unassembled WGS sequence"/>
</dbReference>
<proteinExistence type="predicted"/>
<dbReference type="EMBL" id="JBHSRF010000078">
    <property type="protein sequence ID" value="MFC6086152.1"/>
    <property type="molecule type" value="Genomic_DNA"/>
</dbReference>
<feature type="transmembrane region" description="Helical" evidence="1">
    <location>
        <begin position="617"/>
        <end position="641"/>
    </location>
</feature>
<dbReference type="Gene3D" id="3.40.50.300">
    <property type="entry name" value="P-loop containing nucleotide triphosphate hydrolases"/>
    <property type="match status" value="1"/>
</dbReference>
<feature type="transmembrane region" description="Helical" evidence="1">
    <location>
        <begin position="439"/>
        <end position="456"/>
    </location>
</feature>
<evidence type="ECO:0000259" key="2">
    <source>
        <dbReference type="Pfam" id="PF05729"/>
    </source>
</evidence>
<keyword evidence="1" id="KW-0472">Membrane</keyword>
<feature type="transmembrane region" description="Helical" evidence="1">
    <location>
        <begin position="702"/>
        <end position="726"/>
    </location>
</feature>
<feature type="transmembrane region" description="Helical" evidence="1">
    <location>
        <begin position="514"/>
        <end position="534"/>
    </location>
</feature>
<feature type="transmembrane region" description="Helical" evidence="1">
    <location>
        <begin position="570"/>
        <end position="590"/>
    </location>
</feature>
<dbReference type="InterPro" id="IPR027417">
    <property type="entry name" value="P-loop_NTPase"/>
</dbReference>
<accession>A0ABW1NUI8</accession>
<comment type="caution">
    <text evidence="3">The sequence shown here is derived from an EMBL/GenBank/DDBJ whole genome shotgun (WGS) entry which is preliminary data.</text>
</comment>
<feature type="domain" description="NACHT" evidence="2">
    <location>
        <begin position="122"/>
        <end position="278"/>
    </location>
</feature>
<keyword evidence="1" id="KW-1133">Transmembrane helix</keyword>
<keyword evidence="1" id="KW-0812">Transmembrane</keyword>
<feature type="transmembrane region" description="Helical" evidence="1">
    <location>
        <begin position="746"/>
        <end position="766"/>
    </location>
</feature>
<feature type="transmembrane region" description="Helical" evidence="1">
    <location>
        <begin position="541"/>
        <end position="558"/>
    </location>
</feature>
<protein>
    <submittedName>
        <fullName evidence="3">NACHT domain-containing protein</fullName>
    </submittedName>
</protein>
<gene>
    <name evidence="3" type="ORF">ACFP1K_33640</name>
</gene>
<feature type="transmembrane region" description="Helical" evidence="1">
    <location>
        <begin position="462"/>
        <end position="481"/>
    </location>
</feature>
<feature type="transmembrane region" description="Helical" evidence="1">
    <location>
        <begin position="18"/>
        <end position="36"/>
    </location>
</feature>